<gene>
    <name evidence="1" type="ORF">HD597_012902</name>
</gene>
<organism evidence="1 2">
    <name type="scientific">Nonomuraea thailandensis</name>
    <dbReference type="NCBI Taxonomy" id="1188745"/>
    <lineage>
        <taxon>Bacteria</taxon>
        <taxon>Bacillati</taxon>
        <taxon>Actinomycetota</taxon>
        <taxon>Actinomycetes</taxon>
        <taxon>Streptosporangiales</taxon>
        <taxon>Streptosporangiaceae</taxon>
        <taxon>Nonomuraea</taxon>
    </lineage>
</organism>
<dbReference type="Proteomes" id="UP001139648">
    <property type="component" value="Unassembled WGS sequence"/>
</dbReference>
<keyword evidence="2" id="KW-1185">Reference proteome</keyword>
<comment type="caution">
    <text evidence="1">The sequence shown here is derived from an EMBL/GenBank/DDBJ whole genome shotgun (WGS) entry which is preliminary data.</text>
</comment>
<name>A0A9X2KA63_9ACTN</name>
<evidence type="ECO:0000313" key="1">
    <source>
        <dbReference type="EMBL" id="MCP2365798.1"/>
    </source>
</evidence>
<sequence length="149" mass="15603">MTQTLIESPPTTAGDAWHFVGAATRQVARHGSTLLTHPVDRAVIHGLLGASAELLGKRGRQHLAAASNLLRRNHRGGQADPTETALAQTLLALMYTLLPGCEQHAVNLLQEAEKTAEVADGGAAATDGDVFHAALTGLVYAQLAARRTA</sequence>
<dbReference type="RefSeq" id="WP_253760344.1">
    <property type="nucleotide sequence ID" value="NZ_BAABKA010000019.1"/>
</dbReference>
<dbReference type="EMBL" id="JAMZEB010000004">
    <property type="protein sequence ID" value="MCP2365798.1"/>
    <property type="molecule type" value="Genomic_DNA"/>
</dbReference>
<reference evidence="1" key="1">
    <citation type="submission" date="2022-06" db="EMBL/GenBank/DDBJ databases">
        <title>Sequencing the genomes of 1000 actinobacteria strains.</title>
        <authorList>
            <person name="Klenk H.-P."/>
        </authorList>
    </citation>
    <scope>NUCLEOTIDE SEQUENCE</scope>
    <source>
        <strain evidence="1">DSM 46694</strain>
    </source>
</reference>
<proteinExistence type="predicted"/>
<protein>
    <submittedName>
        <fullName evidence="1">Uncharacterized protein</fullName>
    </submittedName>
</protein>
<evidence type="ECO:0000313" key="2">
    <source>
        <dbReference type="Proteomes" id="UP001139648"/>
    </source>
</evidence>
<accession>A0A9X2KA63</accession>
<dbReference type="AlphaFoldDB" id="A0A9X2KA63"/>